<dbReference type="GO" id="GO:0003727">
    <property type="term" value="F:single-stranded RNA binding"/>
    <property type="evidence" value="ECO:0007669"/>
    <property type="project" value="TreeGrafter"/>
</dbReference>
<evidence type="ECO:0000313" key="4">
    <source>
        <dbReference type="Proteomes" id="UP000014500"/>
    </source>
</evidence>
<accession>T1J8D2</accession>
<dbReference type="PANTHER" id="PTHR45762:SF3">
    <property type="entry name" value="ZINC-FINGER PROTEIN AT 72D, ISOFORM B"/>
    <property type="match status" value="1"/>
</dbReference>
<dbReference type="SMART" id="SM00451">
    <property type="entry name" value="ZnF_U1"/>
    <property type="match status" value="2"/>
</dbReference>
<dbReference type="eggNOG" id="ENOG502SE0T">
    <property type="taxonomic scope" value="Eukaryota"/>
</dbReference>
<organism evidence="3 4">
    <name type="scientific">Strigamia maritima</name>
    <name type="common">European centipede</name>
    <name type="synonym">Geophilus maritimus</name>
    <dbReference type="NCBI Taxonomy" id="126957"/>
    <lineage>
        <taxon>Eukaryota</taxon>
        <taxon>Metazoa</taxon>
        <taxon>Ecdysozoa</taxon>
        <taxon>Arthropoda</taxon>
        <taxon>Myriapoda</taxon>
        <taxon>Chilopoda</taxon>
        <taxon>Pleurostigmophora</taxon>
        <taxon>Geophilomorpha</taxon>
        <taxon>Linotaeniidae</taxon>
        <taxon>Strigamia</taxon>
    </lineage>
</organism>
<feature type="domain" description="U1-type" evidence="2">
    <location>
        <begin position="268"/>
        <end position="302"/>
    </location>
</feature>
<sequence length="646" mass="72503">MDPFSNYRRHVANWSGSGPSEPRQSLLPNPTTPPAAAYGRRQHQPEPWAIKPDNYGFQRQFNPQPSSGQGTMQRFQSNFSSNFKREYQSFDEPAPQQSFNRFQSQSQPQPLLANPRFEPFQRWENQDRRSGGGAGGDNWKSKNKPNQQKFGKSKPKQNNWGKKRRNPSKEEEKSKKLHTDENECWNSDGGVFVIDDELEQTITKKSESGDADEASAVKNEFDQDVQLSDKDDGQTGSKKQDDDSDAISTPSTKSQNTHSPSIPMDRRGDKYYCALCDAKCGNENNYRFHCDGNRHLRNLNASKGIPMSPRKPSEKGGQGLIEDKPPLIDTVPDNTPEQFTENVSDTGIPKPQISLMQNKLNSYQAPLIGLNYIIELQSENQFCEPKYECSLCETKCDSTSLLAHVTGSEHRMTYMGKHYKSEYDRLSNARGSKDEFAVELIRAVEKIQRTDGRGQMQVQSGFGKSPASSVSSDKSKRWVFKEPTSLTPNQYYLDLQRAKWKDNAAGNKEEHFTTDSFDGFDKDDSKKNKNSQTQQAVVEPTPDPVDDNPFSKILEDDPDSLSLSKGSLGALLRVLSKCEVKNEEDAQMALQVSNALTASLFKYRVQSMSSECVQVLNSNLSGTALKLLVGETKTEDLTTAKPSDQS</sequence>
<feature type="compositionally biased region" description="Polar residues" evidence="1">
    <location>
        <begin position="14"/>
        <end position="29"/>
    </location>
</feature>
<feature type="compositionally biased region" description="Basic and acidic residues" evidence="1">
    <location>
        <begin position="504"/>
        <end position="527"/>
    </location>
</feature>
<dbReference type="GO" id="GO:0003725">
    <property type="term" value="F:double-stranded RNA binding"/>
    <property type="evidence" value="ECO:0007669"/>
    <property type="project" value="TreeGrafter"/>
</dbReference>
<evidence type="ECO:0000259" key="2">
    <source>
        <dbReference type="SMART" id="SM00451"/>
    </source>
</evidence>
<feature type="compositionally biased region" description="Polar residues" evidence="1">
    <location>
        <begin position="57"/>
        <end position="82"/>
    </location>
</feature>
<feature type="region of interest" description="Disordered" evidence="1">
    <location>
        <begin position="1"/>
        <end position="189"/>
    </location>
</feature>
<dbReference type="GO" id="GO:0071011">
    <property type="term" value="C:precatalytic spliceosome"/>
    <property type="evidence" value="ECO:0007669"/>
    <property type="project" value="TreeGrafter"/>
</dbReference>
<feature type="compositionally biased region" description="Polar residues" evidence="1">
    <location>
        <begin position="246"/>
        <end position="260"/>
    </location>
</feature>
<dbReference type="InterPro" id="IPR003604">
    <property type="entry name" value="Matrin/U1-like-C_Znf_C2H2"/>
</dbReference>
<protein>
    <recommendedName>
        <fullName evidence="2">U1-type domain-containing protein</fullName>
    </recommendedName>
</protein>
<evidence type="ECO:0000256" key="1">
    <source>
        <dbReference type="SAM" id="MobiDB-lite"/>
    </source>
</evidence>
<dbReference type="EMBL" id="JH431954">
    <property type="status" value="NOT_ANNOTATED_CDS"/>
    <property type="molecule type" value="Genomic_DNA"/>
</dbReference>
<dbReference type="AlphaFoldDB" id="T1J8D2"/>
<feature type="compositionally biased region" description="Low complexity" evidence="1">
    <location>
        <begin position="95"/>
        <end position="110"/>
    </location>
</feature>
<name>T1J8D2_STRMM</name>
<feature type="region of interest" description="Disordered" evidence="1">
    <location>
        <begin position="504"/>
        <end position="549"/>
    </location>
</feature>
<dbReference type="EnsemblMetazoa" id="SMAR009962-RA">
    <property type="protein sequence ID" value="SMAR009962-PA"/>
    <property type="gene ID" value="SMAR009962"/>
</dbReference>
<evidence type="ECO:0000313" key="3">
    <source>
        <dbReference type="EnsemblMetazoa" id="SMAR009962-PA"/>
    </source>
</evidence>
<dbReference type="PANTHER" id="PTHR45762">
    <property type="entry name" value="ZINC FINGER RNA-BINDING PROTEIN"/>
    <property type="match status" value="1"/>
</dbReference>
<dbReference type="HOGENOM" id="CLU_424122_0_0_1"/>
<feature type="compositionally biased region" description="Basic and acidic residues" evidence="1">
    <location>
        <begin position="227"/>
        <end position="241"/>
    </location>
</feature>
<feature type="compositionally biased region" description="Basic residues" evidence="1">
    <location>
        <begin position="151"/>
        <end position="166"/>
    </location>
</feature>
<dbReference type="Proteomes" id="UP000014500">
    <property type="component" value="Unassembled WGS sequence"/>
</dbReference>
<dbReference type="InterPro" id="IPR036236">
    <property type="entry name" value="Znf_C2H2_sf"/>
</dbReference>
<feature type="region of interest" description="Disordered" evidence="1">
    <location>
        <begin position="449"/>
        <end position="476"/>
    </location>
</feature>
<feature type="domain" description="U1-type" evidence="2">
    <location>
        <begin position="384"/>
        <end position="417"/>
    </location>
</feature>
<reference evidence="4" key="1">
    <citation type="submission" date="2011-05" db="EMBL/GenBank/DDBJ databases">
        <authorList>
            <person name="Richards S.R."/>
            <person name="Qu J."/>
            <person name="Jiang H."/>
            <person name="Jhangiani S.N."/>
            <person name="Agravi P."/>
            <person name="Goodspeed R."/>
            <person name="Gross S."/>
            <person name="Mandapat C."/>
            <person name="Jackson L."/>
            <person name="Mathew T."/>
            <person name="Pu L."/>
            <person name="Thornton R."/>
            <person name="Saada N."/>
            <person name="Wilczek-Boney K.B."/>
            <person name="Lee S."/>
            <person name="Kovar C."/>
            <person name="Wu Y."/>
            <person name="Scherer S.E."/>
            <person name="Worley K.C."/>
            <person name="Muzny D.M."/>
            <person name="Gibbs R."/>
        </authorList>
    </citation>
    <scope>NUCLEOTIDE SEQUENCE</scope>
    <source>
        <strain evidence="4">Brora</strain>
    </source>
</reference>
<keyword evidence="4" id="KW-1185">Reference proteome</keyword>
<reference evidence="3" key="2">
    <citation type="submission" date="2015-02" db="UniProtKB">
        <authorList>
            <consortium name="EnsemblMetazoa"/>
        </authorList>
    </citation>
    <scope>IDENTIFICATION</scope>
</reference>
<feature type="region of interest" description="Disordered" evidence="1">
    <location>
        <begin position="301"/>
        <end position="334"/>
    </location>
</feature>
<feature type="compositionally biased region" description="Basic and acidic residues" evidence="1">
    <location>
        <begin position="167"/>
        <end position="181"/>
    </location>
</feature>
<dbReference type="Gene3D" id="3.30.160.60">
    <property type="entry name" value="Classic Zinc Finger"/>
    <property type="match status" value="1"/>
</dbReference>
<dbReference type="STRING" id="126957.T1J8D2"/>
<feature type="compositionally biased region" description="Basic and acidic residues" evidence="1">
    <location>
        <begin position="119"/>
        <end position="130"/>
    </location>
</feature>
<feature type="region of interest" description="Disordered" evidence="1">
    <location>
        <begin position="203"/>
        <end position="264"/>
    </location>
</feature>
<dbReference type="GO" id="GO:0008270">
    <property type="term" value="F:zinc ion binding"/>
    <property type="evidence" value="ECO:0007669"/>
    <property type="project" value="InterPro"/>
</dbReference>
<dbReference type="SUPFAM" id="SSF57667">
    <property type="entry name" value="beta-beta-alpha zinc fingers"/>
    <property type="match status" value="1"/>
</dbReference>
<proteinExistence type="predicted"/>